<dbReference type="Gene3D" id="3.90.1750.20">
    <property type="entry name" value="Putative Large Serine Recombinase, Chain B, Domain 2"/>
    <property type="match status" value="1"/>
</dbReference>
<dbReference type="InterPro" id="IPR050639">
    <property type="entry name" value="SSR_resolvase"/>
</dbReference>
<evidence type="ECO:0000256" key="5">
    <source>
        <dbReference type="PROSITE-ProRule" id="PRU10137"/>
    </source>
</evidence>
<dbReference type="Pfam" id="PF00239">
    <property type="entry name" value="Resolvase"/>
    <property type="match status" value="1"/>
</dbReference>
<accession>A0A6N8FFH0</accession>
<dbReference type="GO" id="GO:0015074">
    <property type="term" value="P:DNA integration"/>
    <property type="evidence" value="ECO:0007669"/>
    <property type="project" value="UniProtKB-KW"/>
</dbReference>
<keyword evidence="1" id="KW-0229">DNA integration</keyword>
<keyword evidence="10" id="KW-1185">Reference proteome</keyword>
<evidence type="ECO:0000256" key="3">
    <source>
        <dbReference type="ARBA" id="ARBA00023172"/>
    </source>
</evidence>
<dbReference type="GO" id="GO:0003677">
    <property type="term" value="F:DNA binding"/>
    <property type="evidence" value="ECO:0007669"/>
    <property type="project" value="UniProtKB-KW"/>
</dbReference>
<feature type="domain" description="Resolvase/invertase-type recombinase catalytic" evidence="7">
    <location>
        <begin position="3"/>
        <end position="150"/>
    </location>
</feature>
<organism evidence="9 10">
    <name type="scientific">Ornithinibacillus caprae</name>
    <dbReference type="NCBI Taxonomy" id="2678566"/>
    <lineage>
        <taxon>Bacteria</taxon>
        <taxon>Bacillati</taxon>
        <taxon>Bacillota</taxon>
        <taxon>Bacilli</taxon>
        <taxon>Bacillales</taxon>
        <taxon>Bacillaceae</taxon>
        <taxon>Ornithinibacillus</taxon>
    </lineage>
</organism>
<dbReference type="PROSITE" id="PS00397">
    <property type="entry name" value="RECOMBINASES_1"/>
    <property type="match status" value="1"/>
</dbReference>
<dbReference type="InterPro" id="IPR038109">
    <property type="entry name" value="DNA_bind_recomb_sf"/>
</dbReference>
<protein>
    <submittedName>
        <fullName evidence="9">Recombinase family protein</fullName>
    </submittedName>
</protein>
<feature type="active site" description="O-(5'-phospho-DNA)-serine intermediate" evidence="4 5">
    <location>
        <position position="11"/>
    </location>
</feature>
<evidence type="ECO:0000313" key="9">
    <source>
        <dbReference type="EMBL" id="MUK88185.1"/>
    </source>
</evidence>
<gene>
    <name evidence="9" type="ORF">GMD78_07235</name>
</gene>
<dbReference type="SUPFAM" id="SSF53041">
    <property type="entry name" value="Resolvase-like"/>
    <property type="match status" value="1"/>
</dbReference>
<dbReference type="Pfam" id="PF13408">
    <property type="entry name" value="Zn_ribbon_recom"/>
    <property type="match status" value="1"/>
</dbReference>
<feature type="coiled-coil region" evidence="6">
    <location>
        <begin position="347"/>
        <end position="374"/>
    </location>
</feature>
<proteinExistence type="predicted"/>
<dbReference type="Proteomes" id="UP000469125">
    <property type="component" value="Unassembled WGS sequence"/>
</dbReference>
<evidence type="ECO:0000256" key="1">
    <source>
        <dbReference type="ARBA" id="ARBA00022908"/>
    </source>
</evidence>
<dbReference type="PANTHER" id="PTHR30461:SF23">
    <property type="entry name" value="DNA RECOMBINASE-RELATED"/>
    <property type="match status" value="1"/>
</dbReference>
<dbReference type="PROSITE" id="PS51737">
    <property type="entry name" value="RECOMBINASE_DNA_BIND"/>
    <property type="match status" value="1"/>
</dbReference>
<dbReference type="SMART" id="SM00857">
    <property type="entry name" value="Resolvase"/>
    <property type="match status" value="1"/>
</dbReference>
<dbReference type="InterPro" id="IPR036162">
    <property type="entry name" value="Resolvase-like_N_sf"/>
</dbReference>
<evidence type="ECO:0000313" key="10">
    <source>
        <dbReference type="Proteomes" id="UP000469125"/>
    </source>
</evidence>
<dbReference type="PANTHER" id="PTHR30461">
    <property type="entry name" value="DNA-INVERTASE FROM LAMBDOID PROPHAGE"/>
    <property type="match status" value="1"/>
</dbReference>
<evidence type="ECO:0000256" key="2">
    <source>
        <dbReference type="ARBA" id="ARBA00023125"/>
    </source>
</evidence>
<dbReference type="CDD" id="cd00338">
    <property type="entry name" value="Ser_Recombinase"/>
    <property type="match status" value="1"/>
</dbReference>
<dbReference type="EMBL" id="WOCA01000004">
    <property type="protein sequence ID" value="MUK88185.1"/>
    <property type="molecule type" value="Genomic_DNA"/>
</dbReference>
<evidence type="ECO:0000259" key="8">
    <source>
        <dbReference type="PROSITE" id="PS51737"/>
    </source>
</evidence>
<evidence type="ECO:0000259" key="7">
    <source>
        <dbReference type="PROSITE" id="PS51736"/>
    </source>
</evidence>
<evidence type="ECO:0000256" key="6">
    <source>
        <dbReference type="SAM" id="Coils"/>
    </source>
</evidence>
<keyword evidence="6" id="KW-0175">Coiled coil</keyword>
<dbReference type="Pfam" id="PF07508">
    <property type="entry name" value="Recombinase"/>
    <property type="match status" value="1"/>
</dbReference>
<dbReference type="InterPro" id="IPR006119">
    <property type="entry name" value="Resolv_N"/>
</dbReference>
<dbReference type="InterPro" id="IPR011109">
    <property type="entry name" value="DNA_bind_recombinase_dom"/>
</dbReference>
<dbReference type="InterPro" id="IPR006118">
    <property type="entry name" value="Recombinase_CS"/>
</dbReference>
<sequence length="493" mass="56732">MTKALVYARVSTDKQADNTSISKQVESAQEYCKANDIKTVSIYKEEASAKNIEGREQFKKMYKHLMEDEEIKFIIAYKLDRLFRNFSDAIFFLERVKEAKKVIICITDNINTKDPNAKMLYLLNALQAEKERENISTNTVSGMVKKATAGYFQGGIVFGYESVSKRLRIIPEEAAVIQYIYNKYVYNQWGYKKIANNLNLQGFKTKKNNDWTINAVKTILENKIYIGFTKWKGEYTKGQHEPIISEDLWNKAQNLKAKKSYTPTKIHPGTFPLSGLLKCPQCGSPMVQGNSSEKYKYYQCNKNKSSGSKACSSNLIIKEYAEEAVLDILIPHLNKLNVSAILSTIINSNLGNNLKSLNDEVNSLNNSLKSIQKKIKKIAYLYLEEAEDSKQIKDKTFSYLIGELEDEEEETLTKLDRLNKQINLQNNFNVKSNVEYVTNHLKDFINIISDEEKKFLFHFIIKEVHVSQGARPKEREIKDVIYLFDYEDISHSA</sequence>
<reference evidence="9 10" key="1">
    <citation type="submission" date="2019-11" db="EMBL/GenBank/DDBJ databases">
        <authorList>
            <person name="Li X."/>
        </authorList>
    </citation>
    <scope>NUCLEOTIDE SEQUENCE [LARGE SCALE GENOMIC DNA]</scope>
    <source>
        <strain evidence="9 10">L9</strain>
    </source>
</reference>
<dbReference type="InterPro" id="IPR025827">
    <property type="entry name" value="Zn_ribbon_recom_dom"/>
</dbReference>
<comment type="caution">
    <text evidence="9">The sequence shown here is derived from an EMBL/GenBank/DDBJ whole genome shotgun (WGS) entry which is preliminary data.</text>
</comment>
<evidence type="ECO:0000256" key="4">
    <source>
        <dbReference type="PIRSR" id="PIRSR606118-50"/>
    </source>
</evidence>
<dbReference type="PROSITE" id="PS51736">
    <property type="entry name" value="RECOMBINASES_3"/>
    <property type="match status" value="1"/>
</dbReference>
<feature type="domain" description="Recombinase" evidence="8">
    <location>
        <begin position="157"/>
        <end position="264"/>
    </location>
</feature>
<dbReference type="AlphaFoldDB" id="A0A6N8FFH0"/>
<keyword evidence="3" id="KW-0233">DNA recombination</keyword>
<keyword evidence="2" id="KW-0238">DNA-binding</keyword>
<name>A0A6N8FFH0_9BACI</name>
<dbReference type="GO" id="GO:0000150">
    <property type="term" value="F:DNA strand exchange activity"/>
    <property type="evidence" value="ECO:0007669"/>
    <property type="project" value="InterPro"/>
</dbReference>
<dbReference type="RefSeq" id="WP_155668169.1">
    <property type="nucleotide sequence ID" value="NZ_WOCA01000004.1"/>
</dbReference>
<dbReference type="Gene3D" id="3.40.50.1390">
    <property type="entry name" value="Resolvase, N-terminal catalytic domain"/>
    <property type="match status" value="1"/>
</dbReference>